<dbReference type="VEuPathDB" id="VectorBase:AMAM019980"/>
<reference evidence="2" key="2">
    <citation type="submission" date="2020-05" db="UniProtKB">
        <authorList>
            <consortium name="EnsemblMetazoa"/>
        </authorList>
    </citation>
    <scope>IDENTIFICATION</scope>
    <source>
        <strain evidence="2">maculatus3</strain>
    </source>
</reference>
<dbReference type="EnsemblMetazoa" id="AMAM019980-RA">
    <property type="protein sequence ID" value="AMAM019980-PA"/>
    <property type="gene ID" value="AMAM019980"/>
</dbReference>
<accession>A0A182T5E8</accession>
<evidence type="ECO:0000313" key="2">
    <source>
        <dbReference type="EnsemblMetazoa" id="AMAM019980-PA"/>
    </source>
</evidence>
<name>A0A182T5E8_9DIPT</name>
<feature type="compositionally biased region" description="Polar residues" evidence="1">
    <location>
        <begin position="68"/>
        <end position="85"/>
    </location>
</feature>
<feature type="region of interest" description="Disordered" evidence="1">
    <location>
        <begin position="50"/>
        <end position="105"/>
    </location>
</feature>
<sequence>MVCQIGKIVCAFALINILTDPSSVSGNSLKDGFFQQLFDNLFHSESDSRHTNVIANHSDTDEAPAVPTESSDQVTEQDTNSTNIEPQRDSSPEARKDYDDVPEIQ</sequence>
<dbReference type="Proteomes" id="UP000075901">
    <property type="component" value="Unassembled WGS sequence"/>
</dbReference>
<reference evidence="3" key="1">
    <citation type="submission" date="2013-09" db="EMBL/GenBank/DDBJ databases">
        <title>The Genome Sequence of Anopheles maculatus species B.</title>
        <authorList>
            <consortium name="The Broad Institute Genomics Platform"/>
            <person name="Neafsey D.E."/>
            <person name="Besansky N."/>
            <person name="Howell P."/>
            <person name="Walton C."/>
            <person name="Young S.K."/>
            <person name="Zeng Q."/>
            <person name="Gargeya S."/>
            <person name="Fitzgerald M."/>
            <person name="Haas B."/>
            <person name="Abouelleil A."/>
            <person name="Allen A.W."/>
            <person name="Alvarado L."/>
            <person name="Arachchi H.M."/>
            <person name="Berlin A.M."/>
            <person name="Chapman S.B."/>
            <person name="Gainer-Dewar J."/>
            <person name="Goldberg J."/>
            <person name="Griggs A."/>
            <person name="Gujja S."/>
            <person name="Hansen M."/>
            <person name="Howarth C."/>
            <person name="Imamovic A."/>
            <person name="Ireland A."/>
            <person name="Larimer J."/>
            <person name="McCowan C."/>
            <person name="Murphy C."/>
            <person name="Pearson M."/>
            <person name="Poon T.W."/>
            <person name="Priest M."/>
            <person name="Roberts A."/>
            <person name="Saif S."/>
            <person name="Shea T."/>
            <person name="Sisk P."/>
            <person name="Sykes S."/>
            <person name="Wortman J."/>
            <person name="Nusbaum C."/>
            <person name="Birren B."/>
        </authorList>
    </citation>
    <scope>NUCLEOTIDE SEQUENCE [LARGE SCALE GENOMIC DNA]</scope>
    <source>
        <strain evidence="3">maculatus3</strain>
    </source>
</reference>
<evidence type="ECO:0000256" key="1">
    <source>
        <dbReference type="SAM" id="MobiDB-lite"/>
    </source>
</evidence>
<proteinExistence type="predicted"/>
<keyword evidence="3" id="KW-1185">Reference proteome</keyword>
<evidence type="ECO:0000313" key="3">
    <source>
        <dbReference type="Proteomes" id="UP000075901"/>
    </source>
</evidence>
<feature type="compositionally biased region" description="Basic and acidic residues" evidence="1">
    <location>
        <begin position="86"/>
        <end position="99"/>
    </location>
</feature>
<protein>
    <submittedName>
        <fullName evidence="2">Uncharacterized protein</fullName>
    </submittedName>
</protein>
<dbReference type="AlphaFoldDB" id="A0A182T5E8"/>
<organism evidence="2 3">
    <name type="scientific">Anopheles maculatus</name>
    <dbReference type="NCBI Taxonomy" id="74869"/>
    <lineage>
        <taxon>Eukaryota</taxon>
        <taxon>Metazoa</taxon>
        <taxon>Ecdysozoa</taxon>
        <taxon>Arthropoda</taxon>
        <taxon>Hexapoda</taxon>
        <taxon>Insecta</taxon>
        <taxon>Pterygota</taxon>
        <taxon>Neoptera</taxon>
        <taxon>Endopterygota</taxon>
        <taxon>Diptera</taxon>
        <taxon>Nematocera</taxon>
        <taxon>Culicoidea</taxon>
        <taxon>Culicidae</taxon>
        <taxon>Anophelinae</taxon>
        <taxon>Anopheles</taxon>
        <taxon>Anopheles maculatus group</taxon>
    </lineage>
</organism>